<keyword evidence="13" id="KW-0812">Transmembrane</keyword>
<feature type="region of interest" description="Disordered" evidence="12">
    <location>
        <begin position="133"/>
        <end position="154"/>
    </location>
</feature>
<dbReference type="SMART" id="SM00355">
    <property type="entry name" value="ZnF_C2H2"/>
    <property type="match status" value="4"/>
</dbReference>
<feature type="compositionally biased region" description="Polar residues" evidence="12">
    <location>
        <begin position="344"/>
        <end position="354"/>
    </location>
</feature>
<evidence type="ECO:0000256" key="11">
    <source>
        <dbReference type="PROSITE-ProRule" id="PRU00042"/>
    </source>
</evidence>
<feature type="region of interest" description="Disordered" evidence="12">
    <location>
        <begin position="423"/>
        <end position="460"/>
    </location>
</feature>
<keyword evidence="9" id="KW-0804">Transcription</keyword>
<evidence type="ECO:0000256" key="10">
    <source>
        <dbReference type="ARBA" id="ARBA00023242"/>
    </source>
</evidence>
<evidence type="ECO:0000256" key="12">
    <source>
        <dbReference type="SAM" id="MobiDB-lite"/>
    </source>
</evidence>
<accession>A0A812B185</accession>
<dbReference type="Gene3D" id="3.30.160.60">
    <property type="entry name" value="Classic Zinc Finger"/>
    <property type="match status" value="3"/>
</dbReference>
<dbReference type="PANTHER" id="PTHR45993:SF6">
    <property type="entry name" value="C2H2-TYPE DOMAIN-CONTAINING PROTEIN"/>
    <property type="match status" value="1"/>
</dbReference>
<dbReference type="InterPro" id="IPR057448">
    <property type="entry name" value="BCL-11A_Znf_CCHC"/>
</dbReference>
<dbReference type="AlphaFoldDB" id="A0A812B185"/>
<feature type="compositionally biased region" description="Polar residues" evidence="12">
    <location>
        <begin position="423"/>
        <end position="450"/>
    </location>
</feature>
<dbReference type="PROSITE" id="PS50157">
    <property type="entry name" value="ZINC_FINGER_C2H2_2"/>
    <property type="match status" value="3"/>
</dbReference>
<evidence type="ECO:0000256" key="5">
    <source>
        <dbReference type="ARBA" id="ARBA00022771"/>
    </source>
</evidence>
<protein>
    <recommendedName>
        <fullName evidence="14">C2H2-type domain-containing protein</fullName>
    </recommendedName>
</protein>
<feature type="domain" description="C2H2-type" evidence="14">
    <location>
        <begin position="519"/>
        <end position="546"/>
    </location>
</feature>
<keyword evidence="8" id="KW-0805">Transcription regulation</keyword>
<comment type="caution">
    <text evidence="15">The sequence shown here is derived from an EMBL/GenBank/DDBJ whole genome shotgun (WGS) entry which is preliminary data.</text>
</comment>
<keyword evidence="13" id="KW-1133">Transmembrane helix</keyword>
<name>A0A812B185_ACAPH</name>
<evidence type="ECO:0000313" key="15">
    <source>
        <dbReference type="EMBL" id="CAE1165314.1"/>
    </source>
</evidence>
<dbReference type="InterPro" id="IPR051497">
    <property type="entry name" value="Dev/Hematopoietic_TF"/>
</dbReference>
<dbReference type="Proteomes" id="UP000597762">
    <property type="component" value="Unassembled WGS sequence"/>
</dbReference>
<feature type="transmembrane region" description="Helical" evidence="13">
    <location>
        <begin position="572"/>
        <end position="592"/>
    </location>
</feature>
<evidence type="ECO:0000256" key="2">
    <source>
        <dbReference type="ARBA" id="ARBA00022499"/>
    </source>
</evidence>
<evidence type="ECO:0000256" key="8">
    <source>
        <dbReference type="ARBA" id="ARBA00023015"/>
    </source>
</evidence>
<gene>
    <name evidence="15" type="ORF">SPHA_8401</name>
</gene>
<proteinExistence type="predicted"/>
<evidence type="ECO:0000256" key="7">
    <source>
        <dbReference type="ARBA" id="ARBA00022843"/>
    </source>
</evidence>
<feature type="transmembrane region" description="Helical" evidence="13">
    <location>
        <begin position="630"/>
        <end position="650"/>
    </location>
</feature>
<dbReference type="OrthoDB" id="8113227at2759"/>
<evidence type="ECO:0000313" key="16">
    <source>
        <dbReference type="Proteomes" id="UP000597762"/>
    </source>
</evidence>
<dbReference type="PROSITE" id="PS00028">
    <property type="entry name" value="ZINC_FINGER_C2H2_1"/>
    <property type="match status" value="2"/>
</dbReference>
<evidence type="ECO:0000256" key="6">
    <source>
        <dbReference type="ARBA" id="ARBA00022833"/>
    </source>
</evidence>
<comment type="subcellular location">
    <subcellularLocation>
        <location evidence="1">Nucleus</location>
    </subcellularLocation>
</comment>
<evidence type="ECO:0000259" key="14">
    <source>
        <dbReference type="PROSITE" id="PS50157"/>
    </source>
</evidence>
<feature type="compositionally biased region" description="Polar residues" evidence="12">
    <location>
        <begin position="364"/>
        <end position="387"/>
    </location>
</feature>
<dbReference type="FunFam" id="3.30.160.60:FF:000630">
    <property type="entry name" value="Zinc finger protein 180"/>
    <property type="match status" value="1"/>
</dbReference>
<keyword evidence="13" id="KW-0472">Membrane</keyword>
<keyword evidence="16" id="KW-1185">Reference proteome</keyword>
<evidence type="ECO:0000256" key="1">
    <source>
        <dbReference type="ARBA" id="ARBA00004123"/>
    </source>
</evidence>
<keyword evidence="6" id="KW-0862">Zinc</keyword>
<dbReference type="FunFam" id="3.30.160.60:FF:002395">
    <property type="entry name" value="Enhancer binding protein"/>
    <property type="match status" value="1"/>
</dbReference>
<keyword evidence="10" id="KW-0539">Nucleus</keyword>
<feature type="region of interest" description="Disordered" evidence="12">
    <location>
        <begin position="344"/>
        <end position="387"/>
    </location>
</feature>
<reference evidence="15" key="1">
    <citation type="submission" date="2021-01" db="EMBL/GenBank/DDBJ databases">
        <authorList>
            <person name="Li R."/>
            <person name="Bekaert M."/>
        </authorList>
    </citation>
    <scope>NUCLEOTIDE SEQUENCE</scope>
    <source>
        <strain evidence="15">Farmed</strain>
    </source>
</reference>
<feature type="domain" description="C2H2-type" evidence="14">
    <location>
        <begin position="491"/>
        <end position="518"/>
    </location>
</feature>
<keyword evidence="5 11" id="KW-0863">Zinc-finger</keyword>
<dbReference type="Pfam" id="PF23611">
    <property type="entry name" value="zf-C2H2_16"/>
    <property type="match status" value="1"/>
</dbReference>
<evidence type="ECO:0000256" key="13">
    <source>
        <dbReference type="SAM" id="Phobius"/>
    </source>
</evidence>
<dbReference type="InterPro" id="IPR056438">
    <property type="entry name" value="Znf-C2H2_CTCF"/>
</dbReference>
<dbReference type="GO" id="GO:0003700">
    <property type="term" value="F:DNA-binding transcription factor activity"/>
    <property type="evidence" value="ECO:0007669"/>
    <property type="project" value="TreeGrafter"/>
</dbReference>
<dbReference type="SUPFAM" id="SSF57667">
    <property type="entry name" value="beta-beta-alpha zinc fingers"/>
    <property type="match status" value="2"/>
</dbReference>
<keyword evidence="4" id="KW-0677">Repeat</keyword>
<evidence type="ECO:0000256" key="4">
    <source>
        <dbReference type="ARBA" id="ARBA00022737"/>
    </source>
</evidence>
<evidence type="ECO:0000256" key="9">
    <source>
        <dbReference type="ARBA" id="ARBA00023163"/>
    </source>
</evidence>
<dbReference type="GO" id="GO:0005634">
    <property type="term" value="C:nucleus"/>
    <property type="evidence" value="ECO:0007669"/>
    <property type="project" value="UniProtKB-SubCell"/>
</dbReference>
<feature type="transmembrane region" description="Helical" evidence="13">
    <location>
        <begin position="599"/>
        <end position="624"/>
    </location>
</feature>
<dbReference type="GO" id="GO:0000978">
    <property type="term" value="F:RNA polymerase II cis-regulatory region sequence-specific DNA binding"/>
    <property type="evidence" value="ECO:0007669"/>
    <property type="project" value="TreeGrafter"/>
</dbReference>
<keyword evidence="2" id="KW-1017">Isopeptide bond</keyword>
<dbReference type="Pfam" id="PF25491">
    <property type="entry name" value="CCHC_BCL-11A"/>
    <property type="match status" value="1"/>
</dbReference>
<sequence length="654" mass="73925">MEDKSNNTDCDYLTCGRCLREFPLQNITNFIHHKKNDCDPDNDDQNKNTDTLGRQLYCSSCTKAFLSAWDMLQHAQFTHNFKIFFDANRQARLETGTIPATTSTSAEDQNSFVKETPKVTPTIEPTLFPLKQEVSEPTSPLSSTDKQEPATVTAQEMQCCSSVVPKKRKQHMEVSHASTDGSLRDRIIRRNEAGLRIGRKRSFSGSQYYLNRSPHTFGKYSQMRSSIGQNRLQYGQSRIHSSSATRKYPSTIYIDVEHENQVPDSLNGNQENGKLPYHQEIYLDENQVKEDDREELESQNIIGNSGSFILQPGTVFSIPFSYPVLSETTSASSASNPAVYTTCSTSTYPSDQCKSSSSSSSSSEGNATTSQIQGSNIEELSPSSNNTKSFVTSQLIENSSISNSQIPRSDTVLNQGPLSLNRLSSGLTRSAKMGSSSLQRSKENQLSLEQQARKRKYPTSRPFKCDQCDHAFNQRIHLKKHLSKHTGVKPFKCGQCDYSTVERSHLKVHIRIHTGEKPFKCTFCEYATAQNSTLKIHLKRHHGDIKLKSKLSSIFPVNIPLSHFLSYSSIVLFYHSFHISSLEFSLCLLFYYSFKSLFFFFLFCISLSTASSYLCFISIFFLAFNTYFSIAPIFFVLFLLILFCPLLFFLSCHI</sequence>
<evidence type="ECO:0000256" key="3">
    <source>
        <dbReference type="ARBA" id="ARBA00022723"/>
    </source>
</evidence>
<dbReference type="InterPro" id="IPR013087">
    <property type="entry name" value="Znf_C2H2_type"/>
</dbReference>
<feature type="compositionally biased region" description="Polar residues" evidence="12">
    <location>
        <begin position="135"/>
        <end position="154"/>
    </location>
</feature>
<feature type="domain" description="C2H2-type" evidence="14">
    <location>
        <begin position="463"/>
        <end position="490"/>
    </location>
</feature>
<keyword evidence="7" id="KW-0832">Ubl conjugation</keyword>
<dbReference type="FunFam" id="3.30.160.60:FF:000448">
    <property type="entry name" value="RE1-silencing transcription factor A"/>
    <property type="match status" value="1"/>
</dbReference>
<organism evidence="15 16">
    <name type="scientific">Acanthosepion pharaonis</name>
    <name type="common">Pharaoh cuttlefish</name>
    <name type="synonym">Sepia pharaonis</name>
    <dbReference type="NCBI Taxonomy" id="158019"/>
    <lineage>
        <taxon>Eukaryota</taxon>
        <taxon>Metazoa</taxon>
        <taxon>Spiralia</taxon>
        <taxon>Lophotrochozoa</taxon>
        <taxon>Mollusca</taxon>
        <taxon>Cephalopoda</taxon>
        <taxon>Coleoidea</taxon>
        <taxon>Decapodiformes</taxon>
        <taxon>Sepiida</taxon>
        <taxon>Sepiina</taxon>
        <taxon>Sepiidae</taxon>
        <taxon>Acanthosepion</taxon>
    </lineage>
</organism>
<keyword evidence="3" id="KW-0479">Metal-binding</keyword>
<dbReference type="GO" id="GO:0006357">
    <property type="term" value="P:regulation of transcription by RNA polymerase II"/>
    <property type="evidence" value="ECO:0007669"/>
    <property type="project" value="TreeGrafter"/>
</dbReference>
<dbReference type="InterPro" id="IPR036236">
    <property type="entry name" value="Znf_C2H2_sf"/>
</dbReference>
<dbReference type="Pfam" id="PF00096">
    <property type="entry name" value="zf-C2H2"/>
    <property type="match status" value="1"/>
</dbReference>
<dbReference type="EMBL" id="CAHIKZ030000271">
    <property type="protein sequence ID" value="CAE1165314.1"/>
    <property type="molecule type" value="Genomic_DNA"/>
</dbReference>
<dbReference type="GO" id="GO:0008270">
    <property type="term" value="F:zinc ion binding"/>
    <property type="evidence" value="ECO:0007669"/>
    <property type="project" value="UniProtKB-KW"/>
</dbReference>
<dbReference type="PANTHER" id="PTHR45993">
    <property type="entry name" value="B-CELL LYMPHOMA/LEUKEMIA 11"/>
    <property type="match status" value="1"/>
</dbReference>